<feature type="compositionally biased region" description="Acidic residues" evidence="1">
    <location>
        <begin position="357"/>
        <end position="368"/>
    </location>
</feature>
<organism evidence="3 4">
    <name type="scientific">Candidatus Ozemobacter sibiricus</name>
    <dbReference type="NCBI Taxonomy" id="2268124"/>
    <lineage>
        <taxon>Bacteria</taxon>
        <taxon>Candidatus Ozemobacteria</taxon>
        <taxon>Candidatus Ozemobacterales</taxon>
        <taxon>Candidatus Ozemobacteraceae</taxon>
        <taxon>Candidatus Ozemobacter</taxon>
    </lineage>
</organism>
<feature type="transmembrane region" description="Helical" evidence="2">
    <location>
        <begin position="12"/>
        <end position="33"/>
    </location>
</feature>
<gene>
    <name evidence="3" type="ORF">OZSIB_2779</name>
</gene>
<dbReference type="EMBL" id="QOQW01000004">
    <property type="protein sequence ID" value="RCK80891.1"/>
    <property type="molecule type" value="Genomic_DNA"/>
</dbReference>
<keyword evidence="2" id="KW-1133">Transmembrane helix</keyword>
<dbReference type="AlphaFoldDB" id="A0A367ZU80"/>
<keyword evidence="2" id="KW-0472">Membrane</keyword>
<evidence type="ECO:0000313" key="4">
    <source>
        <dbReference type="Proteomes" id="UP000252355"/>
    </source>
</evidence>
<evidence type="ECO:0000256" key="1">
    <source>
        <dbReference type="SAM" id="MobiDB-lite"/>
    </source>
</evidence>
<keyword evidence="2" id="KW-0812">Transmembrane</keyword>
<protein>
    <submittedName>
        <fullName evidence="3">Uncharacterized protein</fullName>
    </submittedName>
</protein>
<sequence>MMPLRRFRRGSGYVLVITFAALLGLFLVILGRLRKGHHTLLSKSARDFLATTVAEAGLNCLLAELRVEPSYRTAWYFKERDNGKKEWTSPVAKRATNLGEALDLEVDGVAQGLYTGRTSLGDFKVRAAPVYGAKENPATLGLVEKEMYYYVEVVARVGDGKTDDGTSYRRIKALLERRSPITEHNLFDGEMLDLGAYGPFPTAPQQLRKGRYYGYQYILFNSLGGLDQGSELFEVEKIETPGMIRALKPTRIEFANKKTVTLNSTNDSANDKKFSTFDGFLLDGANGAHPIKFTRLPMETLYEKAKKPRKYGGFVIEKGTFPVSTYRNPYDPKTEYVDLNFGEYRVSLSTNENTSDSTDDENQPDDDAAPPYNGDDPGPLAKLRGKSLLIYSKMPLRIWGCPDRNVTIVCEGDIVIAGDFNQNPDASQEYTDDSYTIYRAQLKSKYGALPNGKDGYKVGALLMSRGRILIDVSRPSLFLANEMKPYLLYAFGMTLHPATPEIEKEMREALCPVDPTKRKDLVGLGPPGPDGVPVARYGTLAWLFNNPHTESGPGYDANLADLIDFFTPGSGPTPRFGIRDPAARTAIIDEIKQACRMDGILTVKELDRIYAMAWAQAVKEENEKPEAGCGPMALVPGLFAEAKKSPTDGIFLPEITINAALVSSTRRAAPFRVGLAGPKTLDEIGNAPGGESMGIYQYLKEPAFIIQRVYGSEIRLGTAEPTYFITGKYTGANTFLRRRVWDPRLLVNADFKPPEIPLVHNLLTYSEETISKSDFDKF</sequence>
<reference evidence="3 4" key="1">
    <citation type="submission" date="2018-05" db="EMBL/GenBank/DDBJ databases">
        <title>A metagenomic window into the 2 km-deep terrestrial subsurface aquifer revealed taxonomically and functionally diverse microbial community comprising novel uncultured bacterial lineages.</title>
        <authorList>
            <person name="Kadnikov V.V."/>
            <person name="Mardanov A.V."/>
            <person name="Beletsky A.V."/>
            <person name="Banks D."/>
            <person name="Pimenov N.V."/>
            <person name="Frank Y.A."/>
            <person name="Karnachuk O.V."/>
            <person name="Ravin N.V."/>
        </authorList>
    </citation>
    <scope>NUCLEOTIDE SEQUENCE [LARGE SCALE GENOMIC DNA]</scope>
    <source>
        <strain evidence="3">BY5</strain>
    </source>
</reference>
<feature type="region of interest" description="Disordered" evidence="1">
    <location>
        <begin position="350"/>
        <end position="379"/>
    </location>
</feature>
<comment type="caution">
    <text evidence="3">The sequence shown here is derived from an EMBL/GenBank/DDBJ whole genome shotgun (WGS) entry which is preliminary data.</text>
</comment>
<dbReference type="Proteomes" id="UP000252355">
    <property type="component" value="Unassembled WGS sequence"/>
</dbReference>
<accession>A0A367ZU80</accession>
<proteinExistence type="predicted"/>
<name>A0A367ZU80_9BACT</name>
<evidence type="ECO:0000313" key="3">
    <source>
        <dbReference type="EMBL" id="RCK80891.1"/>
    </source>
</evidence>
<evidence type="ECO:0000256" key="2">
    <source>
        <dbReference type="SAM" id="Phobius"/>
    </source>
</evidence>